<protein>
    <submittedName>
        <fullName evidence="1">Uncharacterized protein</fullName>
    </submittedName>
</protein>
<accession>A0A382AGF0</accession>
<gene>
    <name evidence="1" type="ORF">METZ01_LOCUS153293</name>
</gene>
<proteinExistence type="predicted"/>
<evidence type="ECO:0000313" key="1">
    <source>
        <dbReference type="EMBL" id="SVB00439.1"/>
    </source>
</evidence>
<name>A0A382AGF0_9ZZZZ</name>
<sequence>MPAITVHSSRLSSIRIGLPSVLLSTPLPSPEPYPRCLPDGGVAETREATSFEVASFIFGAGKKERLKFVWGLR</sequence>
<dbReference type="AlphaFoldDB" id="A0A382AGF0"/>
<reference evidence="1" key="1">
    <citation type="submission" date="2018-05" db="EMBL/GenBank/DDBJ databases">
        <authorList>
            <person name="Lanie J.A."/>
            <person name="Ng W.-L."/>
            <person name="Kazmierczak K.M."/>
            <person name="Andrzejewski T.M."/>
            <person name="Davidsen T.M."/>
            <person name="Wayne K.J."/>
            <person name="Tettelin H."/>
            <person name="Glass J.I."/>
            <person name="Rusch D."/>
            <person name="Podicherti R."/>
            <person name="Tsui H.-C.T."/>
            <person name="Winkler M.E."/>
        </authorList>
    </citation>
    <scope>NUCLEOTIDE SEQUENCE</scope>
</reference>
<dbReference type="EMBL" id="UINC01025237">
    <property type="protein sequence ID" value="SVB00439.1"/>
    <property type="molecule type" value="Genomic_DNA"/>
</dbReference>
<organism evidence="1">
    <name type="scientific">marine metagenome</name>
    <dbReference type="NCBI Taxonomy" id="408172"/>
    <lineage>
        <taxon>unclassified sequences</taxon>
        <taxon>metagenomes</taxon>
        <taxon>ecological metagenomes</taxon>
    </lineage>
</organism>